<dbReference type="KEGG" id="aaco:K1I37_13090"/>
<dbReference type="Pfam" id="PF09388">
    <property type="entry name" value="SpoOE-like"/>
    <property type="match status" value="1"/>
</dbReference>
<dbReference type="GO" id="GO:0046983">
    <property type="term" value="F:protein dimerization activity"/>
    <property type="evidence" value="ECO:0007669"/>
    <property type="project" value="InterPro"/>
</dbReference>
<dbReference type="EMBL" id="CP080467">
    <property type="protein sequence ID" value="UNO47629.1"/>
    <property type="molecule type" value="Genomic_DNA"/>
</dbReference>
<dbReference type="Proteomes" id="UP000829401">
    <property type="component" value="Chromosome"/>
</dbReference>
<evidence type="ECO:0000313" key="1">
    <source>
        <dbReference type="EMBL" id="UNO47629.1"/>
    </source>
</evidence>
<dbReference type="GO" id="GO:0043937">
    <property type="term" value="P:regulation of sporulation"/>
    <property type="evidence" value="ECO:0007669"/>
    <property type="project" value="InterPro"/>
</dbReference>
<proteinExistence type="predicted"/>
<dbReference type="OrthoDB" id="2376932at2"/>
<organism evidence="1 2">
    <name type="scientific">Alicyclobacillus acidoterrestris (strain ATCC 49025 / DSM 3922 / CIP 106132 / NCIMB 13137 / GD3B)</name>
    <dbReference type="NCBI Taxonomy" id="1356854"/>
    <lineage>
        <taxon>Bacteria</taxon>
        <taxon>Bacillati</taxon>
        <taxon>Bacillota</taxon>
        <taxon>Bacilli</taxon>
        <taxon>Bacillales</taxon>
        <taxon>Alicyclobacillaceae</taxon>
        <taxon>Alicyclobacillus</taxon>
    </lineage>
</organism>
<dbReference type="InterPro" id="IPR018540">
    <property type="entry name" value="Spo0E-like"/>
</dbReference>
<name>A0A9E6ZR61_ALIAG</name>
<keyword evidence="2" id="KW-1185">Reference proteome</keyword>
<accession>A0A9E6ZR61</accession>
<evidence type="ECO:0000313" key="2">
    <source>
        <dbReference type="Proteomes" id="UP000829401"/>
    </source>
</evidence>
<dbReference type="InterPro" id="IPR036638">
    <property type="entry name" value="HLH_DNA-bd_sf"/>
</dbReference>
<dbReference type="Gene3D" id="4.10.280.10">
    <property type="entry name" value="Helix-loop-helix DNA-binding domain"/>
    <property type="match status" value="1"/>
</dbReference>
<dbReference type="InterPro" id="IPR037208">
    <property type="entry name" value="Spo0E-like_sf"/>
</dbReference>
<dbReference type="AlphaFoldDB" id="A0A9E6ZR61"/>
<sequence length="63" mass="7267">MLHAQETIETLRKQLVECVTICGSFTHPEVIQVSQRLDRLILHVQMEQLRLGDTTLYPCHPPV</sequence>
<dbReference type="RefSeq" id="WP_152498723.1">
    <property type="nucleotide sequence ID" value="NZ_AURB01000058.1"/>
</dbReference>
<protein>
    <submittedName>
        <fullName evidence="1">Aspartyl-phosphate phosphatase Spo0E family protein</fullName>
    </submittedName>
</protein>
<reference evidence="2" key="1">
    <citation type="journal article" date="2022" name="G3 (Bethesda)">
        <title>Unveiling the complete genome sequence of Alicyclobacillus acidoterrestris DSM 3922T, a taint-producing strain.</title>
        <authorList>
            <person name="Leonardo I.C."/>
            <person name="Barreto Crespo M.T."/>
            <person name="Gaspar F.B."/>
        </authorList>
    </citation>
    <scope>NUCLEOTIDE SEQUENCE [LARGE SCALE GENOMIC DNA]</scope>
    <source>
        <strain evidence="2">DSM 3922</strain>
    </source>
</reference>
<gene>
    <name evidence="1" type="ORF">K1I37_13090</name>
</gene>
<dbReference type="SUPFAM" id="SSF140500">
    <property type="entry name" value="BAS1536-like"/>
    <property type="match status" value="1"/>
</dbReference>